<dbReference type="SUPFAM" id="SSF141523">
    <property type="entry name" value="L,D-transpeptidase catalytic domain-like"/>
    <property type="match status" value="1"/>
</dbReference>
<evidence type="ECO:0000256" key="6">
    <source>
        <dbReference type="PROSITE-ProRule" id="PRU01373"/>
    </source>
</evidence>
<feature type="active site" description="Nucleophile" evidence="6">
    <location>
        <position position="352"/>
    </location>
</feature>
<evidence type="ECO:0000259" key="7">
    <source>
        <dbReference type="PROSITE" id="PS51782"/>
    </source>
</evidence>
<organism evidence="9 10">
    <name type="scientific">Litorilinea aerophila</name>
    <dbReference type="NCBI Taxonomy" id="1204385"/>
    <lineage>
        <taxon>Bacteria</taxon>
        <taxon>Bacillati</taxon>
        <taxon>Chloroflexota</taxon>
        <taxon>Caldilineae</taxon>
        <taxon>Caldilineales</taxon>
        <taxon>Caldilineaceae</taxon>
        <taxon>Litorilinea</taxon>
    </lineage>
</organism>
<dbReference type="CDD" id="cd00118">
    <property type="entry name" value="LysM"/>
    <property type="match status" value="3"/>
</dbReference>
<evidence type="ECO:0000256" key="5">
    <source>
        <dbReference type="ARBA" id="ARBA00023316"/>
    </source>
</evidence>
<gene>
    <name evidence="9" type="ORF">FKZ61_09085</name>
</gene>
<evidence type="ECO:0000256" key="3">
    <source>
        <dbReference type="ARBA" id="ARBA00022960"/>
    </source>
</evidence>
<dbReference type="InterPro" id="IPR005490">
    <property type="entry name" value="LD_TPept_cat_dom"/>
</dbReference>
<dbReference type="InterPro" id="IPR036779">
    <property type="entry name" value="LysM_dom_sf"/>
</dbReference>
<dbReference type="EMBL" id="VIGC01000009">
    <property type="protein sequence ID" value="TQE96222.1"/>
    <property type="molecule type" value="Genomic_DNA"/>
</dbReference>
<keyword evidence="2" id="KW-0808">Transferase</keyword>
<dbReference type="OrthoDB" id="160089at2"/>
<dbReference type="GO" id="GO:0071555">
    <property type="term" value="P:cell wall organization"/>
    <property type="evidence" value="ECO:0007669"/>
    <property type="project" value="UniProtKB-UniRule"/>
</dbReference>
<dbReference type="InterPro" id="IPR018392">
    <property type="entry name" value="LysM"/>
</dbReference>
<dbReference type="Gene3D" id="3.10.350.10">
    <property type="entry name" value="LysM domain"/>
    <property type="match status" value="3"/>
</dbReference>
<evidence type="ECO:0000256" key="2">
    <source>
        <dbReference type="ARBA" id="ARBA00022679"/>
    </source>
</evidence>
<feature type="domain" description="LysM" evidence="7">
    <location>
        <begin position="133"/>
        <end position="177"/>
    </location>
</feature>
<dbReference type="FunCoup" id="A0A540VHQ4">
    <property type="interactions" value="10"/>
</dbReference>
<dbReference type="InterPro" id="IPR038063">
    <property type="entry name" value="Transpep_catalytic_dom"/>
</dbReference>
<dbReference type="Pfam" id="PF01476">
    <property type="entry name" value="LysM"/>
    <property type="match status" value="3"/>
</dbReference>
<name>A0A540VHQ4_9CHLR</name>
<dbReference type="GO" id="GO:0016740">
    <property type="term" value="F:transferase activity"/>
    <property type="evidence" value="ECO:0007669"/>
    <property type="project" value="UniProtKB-KW"/>
</dbReference>
<evidence type="ECO:0000313" key="10">
    <source>
        <dbReference type="Proteomes" id="UP000317371"/>
    </source>
</evidence>
<accession>A0A540VHQ4</accession>
<keyword evidence="4 6" id="KW-0573">Peptidoglycan synthesis</keyword>
<reference evidence="9 10" key="1">
    <citation type="submission" date="2019-06" db="EMBL/GenBank/DDBJ databases">
        <title>Genome sequence of Litorilinea aerophila BAA-2444.</title>
        <authorList>
            <person name="Maclea K.S."/>
            <person name="Maurais E.G."/>
            <person name="Iannazzi L.C."/>
        </authorList>
    </citation>
    <scope>NUCLEOTIDE SEQUENCE [LARGE SCALE GENOMIC DNA]</scope>
    <source>
        <strain evidence="9 10">ATCC BAA-2444</strain>
    </source>
</reference>
<dbReference type="SUPFAM" id="SSF54106">
    <property type="entry name" value="LysM domain"/>
    <property type="match status" value="3"/>
</dbReference>
<sequence length="377" mass="40972">MRPMYVQTARKESAMPQPNIAPHSPKGKIGPYFGLSGRFLHLLLGLAMLIALWPGSTPAAHAAEAIHVVRPGDSLGTIAQRYQVSPEVLQKVNGIVDPNLIQIGQSLIIPQGEPVGTLAPVDAGASTLPGDGGYHRVQAGESLSQIASQYGLSLSTLLRLNGLPDANTIWVGQKLRLTARVAPVQTSRPAIEQPADLIHVVQADETLAEIARRYGTTQEQLMVLNGLPHLNFLWPGQRLRIKAAATSAPASLGVAGAPADGQRWIEIDLSDQTLTAWQGDVVVMRTIVSTGKWSTPTVKGDFAIYLKLDSQHMYGDDYDLPNVPWVMYFYEDYAIHGAYWHTSFGIPVSHGCVNMRPEEAEALYRWASVGTLVRVHD</sequence>
<dbReference type="GO" id="GO:0008932">
    <property type="term" value="F:lytic endotransglycosylase activity"/>
    <property type="evidence" value="ECO:0007669"/>
    <property type="project" value="TreeGrafter"/>
</dbReference>
<comment type="caution">
    <text evidence="9">The sequence shown here is derived from an EMBL/GenBank/DDBJ whole genome shotgun (WGS) entry which is preliminary data.</text>
</comment>
<dbReference type="UniPathway" id="UPA00219"/>
<dbReference type="PANTHER" id="PTHR33734:SF22">
    <property type="entry name" value="MEMBRANE-BOUND LYTIC MUREIN TRANSGLYCOSYLASE D"/>
    <property type="match status" value="1"/>
</dbReference>
<dbReference type="PANTHER" id="PTHR33734">
    <property type="entry name" value="LYSM DOMAIN-CONTAINING GPI-ANCHORED PROTEIN 2"/>
    <property type="match status" value="1"/>
</dbReference>
<dbReference type="GO" id="GO:0008360">
    <property type="term" value="P:regulation of cell shape"/>
    <property type="evidence" value="ECO:0007669"/>
    <property type="project" value="UniProtKB-UniRule"/>
</dbReference>
<evidence type="ECO:0000256" key="1">
    <source>
        <dbReference type="ARBA" id="ARBA00004752"/>
    </source>
</evidence>
<dbReference type="GO" id="GO:0009252">
    <property type="term" value="P:peptidoglycan biosynthetic process"/>
    <property type="evidence" value="ECO:0007669"/>
    <property type="project" value="UniProtKB-UniPathway"/>
</dbReference>
<dbReference type="AlphaFoldDB" id="A0A540VHQ4"/>
<feature type="domain" description="L,D-TPase catalytic" evidence="8">
    <location>
        <begin position="263"/>
        <end position="376"/>
    </location>
</feature>
<dbReference type="InParanoid" id="A0A540VHQ4"/>
<comment type="pathway">
    <text evidence="1 6">Cell wall biogenesis; peptidoglycan biosynthesis.</text>
</comment>
<evidence type="ECO:0000259" key="8">
    <source>
        <dbReference type="PROSITE" id="PS52029"/>
    </source>
</evidence>
<feature type="domain" description="LysM" evidence="7">
    <location>
        <begin position="197"/>
        <end position="241"/>
    </location>
</feature>
<keyword evidence="10" id="KW-1185">Reference proteome</keyword>
<protein>
    <submittedName>
        <fullName evidence="9">LysM peptidoglycan-binding domain-containing protein</fullName>
    </submittedName>
</protein>
<dbReference type="SMART" id="SM00257">
    <property type="entry name" value="LysM"/>
    <property type="match status" value="3"/>
</dbReference>
<keyword evidence="5 6" id="KW-0961">Cell wall biogenesis/degradation</keyword>
<keyword evidence="3 6" id="KW-0133">Cell shape</keyword>
<feature type="active site" description="Proton donor/acceptor" evidence="6">
    <location>
        <position position="336"/>
    </location>
</feature>
<dbReference type="CDD" id="cd16913">
    <property type="entry name" value="YkuD_like"/>
    <property type="match status" value="1"/>
</dbReference>
<proteinExistence type="predicted"/>
<dbReference type="Proteomes" id="UP000317371">
    <property type="component" value="Unassembled WGS sequence"/>
</dbReference>
<evidence type="ECO:0000256" key="4">
    <source>
        <dbReference type="ARBA" id="ARBA00022984"/>
    </source>
</evidence>
<dbReference type="Gene3D" id="2.40.440.10">
    <property type="entry name" value="L,D-transpeptidase catalytic domain-like"/>
    <property type="match status" value="1"/>
</dbReference>
<feature type="domain" description="LysM" evidence="7">
    <location>
        <begin position="65"/>
        <end position="109"/>
    </location>
</feature>
<dbReference type="PROSITE" id="PS52029">
    <property type="entry name" value="LD_TPASE"/>
    <property type="match status" value="1"/>
</dbReference>
<dbReference type="PROSITE" id="PS51782">
    <property type="entry name" value="LYSM"/>
    <property type="match status" value="3"/>
</dbReference>
<dbReference type="Pfam" id="PF03734">
    <property type="entry name" value="YkuD"/>
    <property type="match status" value="1"/>
</dbReference>
<evidence type="ECO:0000313" key="9">
    <source>
        <dbReference type="EMBL" id="TQE96222.1"/>
    </source>
</evidence>